<dbReference type="InterPro" id="IPR005530">
    <property type="entry name" value="SPW"/>
</dbReference>
<feature type="domain" description="SPW repeat-containing integral membrane" evidence="2">
    <location>
        <begin position="35"/>
        <end position="137"/>
    </location>
</feature>
<name>B9XNP3_PEDPL</name>
<protein>
    <recommendedName>
        <fullName evidence="2">SPW repeat-containing integral membrane domain-containing protein</fullName>
    </recommendedName>
</protein>
<feature type="transmembrane region" description="Helical" evidence="1">
    <location>
        <begin position="122"/>
        <end position="139"/>
    </location>
</feature>
<dbReference type="Pfam" id="PF03779">
    <property type="entry name" value="SPW"/>
    <property type="match status" value="1"/>
</dbReference>
<keyword evidence="1" id="KW-1133">Transmembrane helix</keyword>
<evidence type="ECO:0000256" key="1">
    <source>
        <dbReference type="SAM" id="Phobius"/>
    </source>
</evidence>
<dbReference type="AlphaFoldDB" id="B9XNP3"/>
<gene>
    <name evidence="3" type="ORF">Cflav_PD1773</name>
</gene>
<evidence type="ECO:0000259" key="2">
    <source>
        <dbReference type="Pfam" id="PF03779"/>
    </source>
</evidence>
<dbReference type="EMBL" id="ABOX02000041">
    <property type="protein sequence ID" value="EEF58583.1"/>
    <property type="molecule type" value="Genomic_DNA"/>
</dbReference>
<keyword evidence="1" id="KW-0472">Membrane</keyword>
<accession>B9XNP3</accession>
<feature type="transmembrane region" description="Helical" evidence="1">
    <location>
        <begin position="65"/>
        <end position="84"/>
    </location>
</feature>
<sequence>MTSFRPSDEVGLLPICIGVKPAEMYCMKTIPTYVHGILDYLVGFILLIAPNLFGFAHLGGAAVDVPRTIGLLILIQALFTNYELGLFKIIPMRMHLGVDYVLTIFLAISPWLFNFHNQPRNVWMPHVVVGVLAFLLTLMTQTVPRRMPTVREHRTVI</sequence>
<proteinExistence type="predicted"/>
<keyword evidence="1" id="KW-0812">Transmembrane</keyword>
<feature type="transmembrane region" description="Helical" evidence="1">
    <location>
        <begin position="37"/>
        <end position="59"/>
    </location>
</feature>
<reference evidence="3 4" key="1">
    <citation type="journal article" date="2011" name="J. Bacteriol.">
        <title>Genome sequence of 'Pedosphaera parvula' Ellin514, an aerobic Verrucomicrobial isolate from pasture soil.</title>
        <authorList>
            <person name="Kant R."/>
            <person name="van Passel M.W."/>
            <person name="Sangwan P."/>
            <person name="Palva A."/>
            <person name="Lucas S."/>
            <person name="Copeland A."/>
            <person name="Lapidus A."/>
            <person name="Glavina Del Rio T."/>
            <person name="Dalin E."/>
            <person name="Tice H."/>
            <person name="Bruce D."/>
            <person name="Goodwin L."/>
            <person name="Pitluck S."/>
            <person name="Chertkov O."/>
            <person name="Larimer F.W."/>
            <person name="Land M.L."/>
            <person name="Hauser L."/>
            <person name="Brettin T.S."/>
            <person name="Detter J.C."/>
            <person name="Han S."/>
            <person name="de Vos W.M."/>
            <person name="Janssen P.H."/>
            <person name="Smidt H."/>
        </authorList>
    </citation>
    <scope>NUCLEOTIDE SEQUENCE [LARGE SCALE GENOMIC DNA]</scope>
    <source>
        <strain evidence="3 4">Ellin514</strain>
    </source>
</reference>
<comment type="caution">
    <text evidence="3">The sequence shown here is derived from an EMBL/GenBank/DDBJ whole genome shotgun (WGS) entry which is preliminary data.</text>
</comment>
<organism evidence="3 4">
    <name type="scientific">Pedosphaera parvula (strain Ellin514)</name>
    <dbReference type="NCBI Taxonomy" id="320771"/>
    <lineage>
        <taxon>Bacteria</taxon>
        <taxon>Pseudomonadati</taxon>
        <taxon>Verrucomicrobiota</taxon>
        <taxon>Pedosphaerae</taxon>
        <taxon>Pedosphaerales</taxon>
        <taxon>Pedosphaeraceae</taxon>
        <taxon>Pedosphaera</taxon>
    </lineage>
</organism>
<keyword evidence="4" id="KW-1185">Reference proteome</keyword>
<dbReference type="STRING" id="320771.Cflav_PD1773"/>
<feature type="transmembrane region" description="Helical" evidence="1">
    <location>
        <begin position="96"/>
        <end position="116"/>
    </location>
</feature>
<dbReference type="Proteomes" id="UP000003688">
    <property type="component" value="Unassembled WGS sequence"/>
</dbReference>
<evidence type="ECO:0000313" key="3">
    <source>
        <dbReference type="EMBL" id="EEF58583.1"/>
    </source>
</evidence>
<evidence type="ECO:0000313" key="4">
    <source>
        <dbReference type="Proteomes" id="UP000003688"/>
    </source>
</evidence>